<dbReference type="AlphaFoldDB" id="A0A3M7L6D5"/>
<evidence type="ECO:0000313" key="3">
    <source>
        <dbReference type="EMBL" id="RMZ57605.1"/>
    </source>
</evidence>
<dbReference type="EMBL" id="QOKY01000126">
    <property type="protein sequence ID" value="RMZ57605.1"/>
    <property type="molecule type" value="Genomic_DNA"/>
</dbReference>
<evidence type="ECO:0000256" key="1">
    <source>
        <dbReference type="SAM" id="MobiDB-lite"/>
    </source>
</evidence>
<dbReference type="Pfam" id="PF13639">
    <property type="entry name" value="zf-RING_2"/>
    <property type="match status" value="1"/>
</dbReference>
<evidence type="ECO:0000313" key="4">
    <source>
        <dbReference type="Proteomes" id="UP000279271"/>
    </source>
</evidence>
<reference evidence="4" key="1">
    <citation type="journal article" date="2018" name="Algal Res.">
        <title>Characterization of plant carbon substrate utilization by Auxenochlorella protothecoides.</title>
        <authorList>
            <person name="Vogler B.W."/>
            <person name="Starkenburg S.R."/>
            <person name="Sudasinghe N."/>
            <person name="Schambach J.Y."/>
            <person name="Rollin J.A."/>
            <person name="Pattathil S."/>
            <person name="Barry A.N."/>
        </authorList>
    </citation>
    <scope>NUCLEOTIDE SEQUENCE [LARGE SCALE GENOMIC DNA]</scope>
    <source>
        <strain evidence="4">UTEX 25</strain>
    </source>
</reference>
<protein>
    <recommendedName>
        <fullName evidence="2">RING-type domain-containing protein</fullName>
    </recommendedName>
</protein>
<feature type="non-terminal residue" evidence="3">
    <location>
        <position position="330"/>
    </location>
</feature>
<evidence type="ECO:0000259" key="2">
    <source>
        <dbReference type="Pfam" id="PF13639"/>
    </source>
</evidence>
<organism evidence="3 4">
    <name type="scientific">Auxenochlorella protothecoides</name>
    <name type="common">Green microalga</name>
    <name type="synonym">Chlorella protothecoides</name>
    <dbReference type="NCBI Taxonomy" id="3075"/>
    <lineage>
        <taxon>Eukaryota</taxon>
        <taxon>Viridiplantae</taxon>
        <taxon>Chlorophyta</taxon>
        <taxon>core chlorophytes</taxon>
        <taxon>Trebouxiophyceae</taxon>
        <taxon>Chlorellales</taxon>
        <taxon>Chlorellaceae</taxon>
        <taxon>Auxenochlorella</taxon>
    </lineage>
</organism>
<dbReference type="InterPro" id="IPR013083">
    <property type="entry name" value="Znf_RING/FYVE/PHD"/>
</dbReference>
<dbReference type="InterPro" id="IPR001841">
    <property type="entry name" value="Znf_RING"/>
</dbReference>
<dbReference type="Proteomes" id="UP000279271">
    <property type="component" value="Unassembled WGS sequence"/>
</dbReference>
<name>A0A3M7L6D5_AUXPR</name>
<comment type="caution">
    <text evidence="3">The sequence shown here is derived from an EMBL/GenBank/DDBJ whole genome shotgun (WGS) entry which is preliminary data.</text>
</comment>
<dbReference type="PANTHER" id="PTHR46719:SF7">
    <property type="entry name" value="RING-H2 FINGER PROTEIN ATL71-RELATED"/>
    <property type="match status" value="1"/>
</dbReference>
<feature type="region of interest" description="Disordered" evidence="1">
    <location>
        <begin position="270"/>
        <end position="289"/>
    </location>
</feature>
<gene>
    <name evidence="3" type="ORF">APUTEX25_001805</name>
</gene>
<proteinExistence type="predicted"/>
<feature type="domain" description="RING-type" evidence="2">
    <location>
        <begin position="132"/>
        <end position="169"/>
    </location>
</feature>
<dbReference type="InterPro" id="IPR045899">
    <property type="entry name" value="ATL71-like"/>
</dbReference>
<accession>A0A3M7L6D5</accession>
<dbReference type="PANTHER" id="PTHR46719">
    <property type="entry name" value="TRANSCRIPTION FACTOR C2H2 FAMILY-RELATED"/>
    <property type="match status" value="1"/>
</dbReference>
<feature type="non-terminal residue" evidence="3">
    <location>
        <position position="1"/>
    </location>
</feature>
<dbReference type="Gene3D" id="3.30.40.10">
    <property type="entry name" value="Zinc/RING finger domain, C3HC4 (zinc finger)"/>
    <property type="match status" value="1"/>
</dbReference>
<feature type="compositionally biased region" description="Pro residues" evidence="1">
    <location>
        <begin position="270"/>
        <end position="288"/>
    </location>
</feature>
<sequence>VTPAITMNFMECANSSHDASPTRIMTCTASVTVSELPAGGYYIEYTNVLIGEVPAMLASIVSSARTGVLVVGRGFSDVRALGRGEMARVCTLPLYLFIPTTLRDPSALGLLGSAEKAALVAALLDRADTSSQQCSICCDDYVPGDVLRALPRCQHKFHLECVDRWFLSSAEGNRKPPIVFDSVLCQAYFNQRIACNVTMTFEVTPDTVWLTFAMVDGSKAQQKQFTNSKHMIYTMIFSGTDPAGTVTATVVTHGVPVTVGPYTVTVLTSIPPPPPPTPPSPSPSPAPTPVDVTLSNAWCTQQESDLYKCQVEVATSSLLALITVTYDVGG</sequence>
<dbReference type="SUPFAM" id="SSF57850">
    <property type="entry name" value="RING/U-box"/>
    <property type="match status" value="1"/>
</dbReference>